<evidence type="ECO:0000313" key="4">
    <source>
        <dbReference type="Proteomes" id="UP001591681"/>
    </source>
</evidence>
<protein>
    <recommendedName>
        <fullName evidence="2">PiggyBac transposable element-derived protein domain-containing protein</fullName>
    </recommendedName>
</protein>
<evidence type="ECO:0000256" key="1">
    <source>
        <dbReference type="SAM" id="MobiDB-lite"/>
    </source>
</evidence>
<feature type="compositionally biased region" description="Basic and acidic residues" evidence="1">
    <location>
        <begin position="500"/>
        <end position="514"/>
    </location>
</feature>
<dbReference type="EMBL" id="JBHFQA010000339">
    <property type="protein sequence ID" value="KAL2076464.1"/>
    <property type="molecule type" value="Genomic_DNA"/>
</dbReference>
<dbReference type="Pfam" id="PF13843">
    <property type="entry name" value="DDE_Tnp_1_7"/>
    <property type="match status" value="1"/>
</dbReference>
<dbReference type="InterPro" id="IPR029526">
    <property type="entry name" value="PGBD"/>
</dbReference>
<evidence type="ECO:0000313" key="3">
    <source>
        <dbReference type="EMBL" id="KAL2076464.1"/>
    </source>
</evidence>
<sequence>MPDPPEYVVYTDSELDMVQSQYFELLRNGKGSQSKMSKELFCRLIRNTVTSMVAILRASGSGQEQMYPSKSELRAVAEKIVDYYPMLRDSSDMPYLLPQPRHHALEQLLLLHSLLSQPRHALELPLLLLPQHHHHALELLPQPRHHALELLLPLPLPLLPQPRHHALELLPQSHPQRSATNEAGHANALLRHLVNHQSVQLNSGTICQRRMFLSAPSALLVLSWISTERQAAVRSEKDVTPNELFNWMAMVLYLGLVKVSEIRDLWSMESAFSFPFPPKGDGSIAMLFCHLHHSKFGACGTVRERRLGFPQTQANALPKSAVRGDMQWIREGPLLYVKWKDTHDVTMCSTIHKAYRGETTKRRSRKDGVWTTQAIPVPSAVKQYNKYMGGVELSDALIKYYTVDRKTSRWYMKLFLHLIDISVVNSFILHKEMAEAKGEKPMKQKRFRIILLEQLGSVGKVEASASREAAVGGHCLPAREAVLAGPCVPVLQRSGQESHTGAEEVRPLPEMHYL</sequence>
<dbReference type="Proteomes" id="UP001591681">
    <property type="component" value="Unassembled WGS sequence"/>
</dbReference>
<comment type="caution">
    <text evidence="3">The sequence shown here is derived from an EMBL/GenBank/DDBJ whole genome shotgun (WGS) entry which is preliminary data.</text>
</comment>
<reference evidence="3 4" key="1">
    <citation type="submission" date="2024-09" db="EMBL/GenBank/DDBJ databases">
        <title>A chromosome-level genome assembly of Gray's grenadier anchovy, Coilia grayii.</title>
        <authorList>
            <person name="Fu Z."/>
        </authorList>
    </citation>
    <scope>NUCLEOTIDE SEQUENCE [LARGE SCALE GENOMIC DNA]</scope>
    <source>
        <strain evidence="3">G4</strain>
        <tissue evidence="3">Muscle</tissue>
    </source>
</reference>
<evidence type="ECO:0000259" key="2">
    <source>
        <dbReference type="Pfam" id="PF13843"/>
    </source>
</evidence>
<feature type="region of interest" description="Disordered" evidence="1">
    <location>
        <begin position="494"/>
        <end position="514"/>
    </location>
</feature>
<dbReference type="PANTHER" id="PTHR46599">
    <property type="entry name" value="PIGGYBAC TRANSPOSABLE ELEMENT-DERIVED PROTEIN 4"/>
    <property type="match status" value="1"/>
</dbReference>
<name>A0ABD1IPC4_9TELE</name>
<keyword evidence="4" id="KW-1185">Reference proteome</keyword>
<dbReference type="PANTHER" id="PTHR46599:SF3">
    <property type="entry name" value="PIGGYBAC TRANSPOSABLE ELEMENT-DERIVED PROTEIN 4"/>
    <property type="match status" value="1"/>
</dbReference>
<gene>
    <name evidence="3" type="ORF">ACEWY4_027928</name>
</gene>
<organism evidence="3 4">
    <name type="scientific">Coilia grayii</name>
    <name type="common">Gray's grenadier anchovy</name>
    <dbReference type="NCBI Taxonomy" id="363190"/>
    <lineage>
        <taxon>Eukaryota</taxon>
        <taxon>Metazoa</taxon>
        <taxon>Chordata</taxon>
        <taxon>Craniata</taxon>
        <taxon>Vertebrata</taxon>
        <taxon>Euteleostomi</taxon>
        <taxon>Actinopterygii</taxon>
        <taxon>Neopterygii</taxon>
        <taxon>Teleostei</taxon>
        <taxon>Clupei</taxon>
        <taxon>Clupeiformes</taxon>
        <taxon>Clupeoidei</taxon>
        <taxon>Engraulidae</taxon>
        <taxon>Coilinae</taxon>
        <taxon>Coilia</taxon>
    </lineage>
</organism>
<feature type="domain" description="PiggyBac transposable element-derived protein" evidence="2">
    <location>
        <begin position="287"/>
        <end position="427"/>
    </location>
</feature>
<accession>A0ABD1IPC4</accession>
<proteinExistence type="predicted"/>
<dbReference type="AlphaFoldDB" id="A0ABD1IPC4"/>